<organism evidence="1 2">
    <name type="scientific">Nitrosopumilus cobalaminigenes</name>
    <dbReference type="NCBI Taxonomy" id="1470066"/>
    <lineage>
        <taxon>Archaea</taxon>
        <taxon>Nitrososphaerota</taxon>
        <taxon>Nitrososphaeria</taxon>
        <taxon>Nitrosopumilales</taxon>
        <taxon>Nitrosopumilaceae</taxon>
        <taxon>Nitrosopumilus</taxon>
    </lineage>
</organism>
<dbReference type="Proteomes" id="UP000509771">
    <property type="component" value="Chromosome"/>
</dbReference>
<evidence type="ECO:0000313" key="2">
    <source>
        <dbReference type="Proteomes" id="UP000509771"/>
    </source>
</evidence>
<reference evidence="1 2" key="1">
    <citation type="submission" date="2018-02" db="EMBL/GenBank/DDBJ databases">
        <title>Complete genome of Nitrosopumilus cobalaminigenes HCA1.</title>
        <authorList>
            <person name="Qin W."/>
            <person name="Zheng Y."/>
            <person name="Stahl D.A."/>
        </authorList>
    </citation>
    <scope>NUCLEOTIDE SEQUENCE [LARGE SCALE GENOMIC DNA]</scope>
    <source>
        <strain evidence="1 2">HCA1</strain>
    </source>
</reference>
<gene>
    <name evidence="1" type="ORF">C5F47_00345</name>
</gene>
<dbReference type="KEGG" id="ncl:C5F47_00345"/>
<accession>A0A7D5R4X0</accession>
<dbReference type="AlphaFoldDB" id="A0A7D5R4X0"/>
<proteinExistence type="predicted"/>
<protein>
    <submittedName>
        <fullName evidence="1">Uncharacterized protein</fullName>
    </submittedName>
</protein>
<evidence type="ECO:0000313" key="1">
    <source>
        <dbReference type="EMBL" id="QLH02144.1"/>
    </source>
</evidence>
<name>A0A7D5R4X0_9ARCH</name>
<sequence length="241" mass="25860">MSLKISQMVDSASISDKIVVISNGTYYSSEPGVTTILGNTAYMADSASISDKILLITQQEAIMPSILGEDLLVSPVISGSGTNFMINQDAIFEFEFYDENDALLVELAELEYTASVLTGETLISSVEIAPVDTNSTTVEIAPVDTNSTTVEIAPVDTNSTTVEIAPVDTNSTTVEIAPVDTNSTNPISNFVGMLFGLKLVQFADAKKMSSDEKIDYDLATAKSKISDIKSKIADQKEFKIR</sequence>
<dbReference type="EMBL" id="CP026993">
    <property type="protein sequence ID" value="QLH02144.1"/>
    <property type="molecule type" value="Genomic_DNA"/>
</dbReference>
<keyword evidence="2" id="KW-1185">Reference proteome</keyword>